<proteinExistence type="predicted"/>
<protein>
    <recommendedName>
        <fullName evidence="1">Fungal STAND N-terminal Goodbye domain-containing protein</fullName>
    </recommendedName>
</protein>
<keyword evidence="3" id="KW-1185">Reference proteome</keyword>
<dbReference type="OrthoDB" id="448455at2759"/>
<dbReference type="AlphaFoldDB" id="A0A9P8TZV5"/>
<feature type="domain" description="Fungal STAND N-terminal Goodbye" evidence="1">
    <location>
        <begin position="19"/>
        <end position="89"/>
    </location>
</feature>
<gene>
    <name evidence="2" type="ORF">Trco_003225</name>
</gene>
<evidence type="ECO:0000313" key="3">
    <source>
        <dbReference type="Proteomes" id="UP000827724"/>
    </source>
</evidence>
<dbReference type="Proteomes" id="UP000827724">
    <property type="component" value="Unassembled WGS sequence"/>
</dbReference>
<reference evidence="2" key="1">
    <citation type="submission" date="2021-08" db="EMBL/GenBank/DDBJ databases">
        <title>Chromosome-Level Trichoderma cornu-damae using Hi-C Data.</title>
        <authorList>
            <person name="Kim C.S."/>
        </authorList>
    </citation>
    <scope>NUCLEOTIDE SEQUENCE</scope>
    <source>
        <strain evidence="2">KA19-0412C</strain>
    </source>
</reference>
<sequence length="94" mass="10738">MAIGTENEAEQTVDLAHLWRSAVEDYEKRTKKSLRLEQISNIDLVMKRTETGFKEFRHDRSKVDKVRTVFRNNMGVIQKVVNAVQMAGSASSLV</sequence>
<dbReference type="Pfam" id="PF17109">
    <property type="entry name" value="Goodbye"/>
    <property type="match status" value="1"/>
</dbReference>
<evidence type="ECO:0000259" key="1">
    <source>
        <dbReference type="Pfam" id="PF17109"/>
    </source>
</evidence>
<dbReference type="InterPro" id="IPR031350">
    <property type="entry name" value="Goodbye_dom"/>
</dbReference>
<name>A0A9P8TZV5_9HYPO</name>
<dbReference type="EMBL" id="JAIWOZ010000002">
    <property type="protein sequence ID" value="KAH6609879.1"/>
    <property type="molecule type" value="Genomic_DNA"/>
</dbReference>
<organism evidence="2 3">
    <name type="scientific">Trichoderma cornu-damae</name>
    <dbReference type="NCBI Taxonomy" id="654480"/>
    <lineage>
        <taxon>Eukaryota</taxon>
        <taxon>Fungi</taxon>
        <taxon>Dikarya</taxon>
        <taxon>Ascomycota</taxon>
        <taxon>Pezizomycotina</taxon>
        <taxon>Sordariomycetes</taxon>
        <taxon>Hypocreomycetidae</taxon>
        <taxon>Hypocreales</taxon>
        <taxon>Hypocreaceae</taxon>
        <taxon>Trichoderma</taxon>
    </lineage>
</organism>
<evidence type="ECO:0000313" key="2">
    <source>
        <dbReference type="EMBL" id="KAH6609879.1"/>
    </source>
</evidence>
<comment type="caution">
    <text evidence="2">The sequence shown here is derived from an EMBL/GenBank/DDBJ whole genome shotgun (WGS) entry which is preliminary data.</text>
</comment>
<accession>A0A9P8TZV5</accession>